<protein>
    <submittedName>
        <fullName evidence="1">Type VI secretion system tube protein Hcp</fullName>
    </submittedName>
</protein>
<evidence type="ECO:0000313" key="1">
    <source>
        <dbReference type="EMBL" id="MBU9843855.1"/>
    </source>
</evidence>
<evidence type="ECO:0000313" key="2">
    <source>
        <dbReference type="Proteomes" id="UP000739284"/>
    </source>
</evidence>
<reference evidence="1 2" key="1">
    <citation type="submission" date="2021-03" db="EMBL/GenBank/DDBJ databases">
        <title>Five novel Rahnella species.</title>
        <authorList>
            <person name="Brady C."/>
            <person name="Asselin J."/>
            <person name="Beer S."/>
            <person name="Bruberg M.B."/>
            <person name="Crampton B."/>
            <person name="Venter S."/>
            <person name="Arnold D."/>
            <person name="Denman S."/>
        </authorList>
    </citation>
    <scope>NUCLEOTIDE SEQUENCE [LARGE SCALE GENOMIC DNA]</scope>
    <source>
        <strain evidence="1 2">FRB 231</strain>
    </source>
</reference>
<name>A0ABS6LAV1_9GAMM</name>
<dbReference type="PANTHER" id="PTHR34319">
    <property type="entry name" value="MAJOR EXPORTED PROTEIN"/>
    <property type="match status" value="1"/>
</dbReference>
<keyword evidence="2" id="KW-1185">Reference proteome</keyword>
<organism evidence="1 2">
    <name type="scientific">Rahnella ecdela</name>
    <dbReference type="NCBI Taxonomy" id="2816250"/>
    <lineage>
        <taxon>Bacteria</taxon>
        <taxon>Pseudomonadati</taxon>
        <taxon>Pseudomonadota</taxon>
        <taxon>Gammaproteobacteria</taxon>
        <taxon>Enterobacterales</taxon>
        <taxon>Yersiniaceae</taxon>
        <taxon>Rahnella</taxon>
    </lineage>
</organism>
<dbReference type="Proteomes" id="UP000739284">
    <property type="component" value="Unassembled WGS sequence"/>
</dbReference>
<comment type="caution">
    <text evidence="1">The sequence shown here is derived from an EMBL/GenBank/DDBJ whole genome shotgun (WGS) entry which is preliminary data.</text>
</comment>
<dbReference type="NCBIfam" id="TIGR03344">
    <property type="entry name" value="VI_effect_Hcp1"/>
    <property type="match status" value="1"/>
</dbReference>
<dbReference type="InterPro" id="IPR008514">
    <property type="entry name" value="T6SS_Hcp"/>
</dbReference>
<accession>A0ABS6LAV1</accession>
<sequence>MANLIYMTLTGEKQGLISQGCGTYDSMGNKYQVSHQDQIFLLALTYSTHRAQTFVISLFL</sequence>
<proteinExistence type="predicted"/>
<dbReference type="EMBL" id="JAFMOY010000102">
    <property type="protein sequence ID" value="MBU9843855.1"/>
    <property type="molecule type" value="Genomic_DNA"/>
</dbReference>
<dbReference type="InterPro" id="IPR052947">
    <property type="entry name" value="T6SS_Hcp1_domain"/>
</dbReference>
<gene>
    <name evidence="1" type="primary">hcp</name>
    <name evidence="1" type="ORF">J1784_02275</name>
</gene>
<dbReference type="RefSeq" id="WP_217147841.1">
    <property type="nucleotide sequence ID" value="NZ_JAFMOY010000102.1"/>
</dbReference>
<dbReference type="PANTHER" id="PTHR34319:SF7">
    <property type="entry name" value="HNH ENDONUCLEASE DOMAIN-CONTAINING PROTEIN"/>
    <property type="match status" value="1"/>
</dbReference>